<reference evidence="1" key="1">
    <citation type="submission" date="2018-09" db="EMBL/GenBank/DDBJ databases">
        <title>A genomic encyclopedia of anaerobic methanotrophic archaea.</title>
        <authorList>
            <person name="Skennerton C.T."/>
            <person name="Chadwick G.L."/>
            <person name="Laso-Perez R."/>
            <person name="Leu A.O."/>
            <person name="Speth D.R."/>
            <person name="Yu H."/>
            <person name="Morgan-Lang C."/>
            <person name="Hatzenpichler R."/>
            <person name="Goudeau D."/>
            <person name="Malmstrom R."/>
            <person name="Woyke T."/>
            <person name="Hallam S."/>
            <person name="Tyson G.W."/>
            <person name="Wegener G."/>
            <person name="Boetius A."/>
            <person name="Orphan V.J."/>
        </authorList>
    </citation>
    <scope>NUCLEOTIDE SEQUENCE</scope>
    <source>
        <strain evidence="1">CONS3730D10UFb2</strain>
    </source>
</reference>
<evidence type="ECO:0000313" key="1">
    <source>
        <dbReference type="EMBL" id="TKY91674.1"/>
    </source>
</evidence>
<organism evidence="1 2">
    <name type="scientific">Candidatus Methanomarinus sp</name>
    <dbReference type="NCBI Taxonomy" id="3386244"/>
    <lineage>
        <taxon>Archaea</taxon>
        <taxon>Methanobacteriati</taxon>
        <taxon>Methanobacteriota</taxon>
        <taxon>Stenosarchaea group</taxon>
        <taxon>Methanomicrobia</taxon>
        <taxon>Methanosarcinales</taxon>
        <taxon>ANME-2 cluster</taxon>
        <taxon>Candidatus Methanocomedenaceae</taxon>
        <taxon>Candidatus Methanomarinus</taxon>
    </lineage>
</organism>
<proteinExistence type="predicted"/>
<evidence type="ECO:0000313" key="2">
    <source>
        <dbReference type="Proteomes" id="UP000315423"/>
    </source>
</evidence>
<dbReference type="Proteomes" id="UP000315423">
    <property type="component" value="Unassembled WGS sequence"/>
</dbReference>
<dbReference type="EMBL" id="QYBA01000150">
    <property type="protein sequence ID" value="TKY91674.1"/>
    <property type="molecule type" value="Genomic_DNA"/>
</dbReference>
<sequence>MTYSNPEQLNQMDKHTLEAIEYDNMLMHIEKSKKWIQIRRFMRSPKKELSKNPIYVLIFSIPIAFVFFMVGFYFIGFASGLDSVVLFTFLIAITPPGYLHYSQRQTVKKIEEYLPNFLRDVAEMNRSGMTLTKSVNTVAKGEYGALTKEIKQIDAMLSWGISFEEALEKFADRNATSLIVRSVSLINQASRAGGNVADVLEVAASDAYSIKLLERERVGTML</sequence>
<name>A0AC61SB94_9EURY</name>
<gene>
    <name evidence="1" type="ORF">C5S46_04595</name>
</gene>
<feature type="non-terminal residue" evidence="1">
    <location>
        <position position="222"/>
    </location>
</feature>
<comment type="caution">
    <text evidence="1">The sequence shown here is derived from an EMBL/GenBank/DDBJ whole genome shotgun (WGS) entry which is preliminary data.</text>
</comment>
<accession>A0AC61SB94</accession>
<protein>
    <submittedName>
        <fullName evidence="1">Type II secretion system F family protein</fullName>
    </submittedName>
</protein>